<dbReference type="PANTHER" id="PTHR36573">
    <property type="entry name" value="INTERMEMBRANE PHOSPHOLIPID TRANSPORT SYSTEM BINDING PROTEIN MLAC"/>
    <property type="match status" value="1"/>
</dbReference>
<gene>
    <name evidence="1" type="ORF">D3878_14035</name>
</gene>
<proteinExistence type="predicted"/>
<dbReference type="EMBL" id="QYUQ01000002">
    <property type="protein sequence ID" value="RJG02554.1"/>
    <property type="molecule type" value="Genomic_DNA"/>
</dbReference>
<dbReference type="PANTHER" id="PTHR36573:SF1">
    <property type="entry name" value="INTERMEMBRANE PHOSPHOLIPID TRANSPORT SYSTEM BINDING PROTEIN MLAC"/>
    <property type="match status" value="1"/>
</dbReference>
<dbReference type="Proteomes" id="UP000266327">
    <property type="component" value="Unassembled WGS sequence"/>
</dbReference>
<sequence length="206" mass="22982">MLYAASAFASLASAQEAPDVLVKRVSQEIIDLATSDKEIQAGNRQRILAVVNEKILPHADFRRATALAVGRHWRGATPEQQERLISEFRDLLMYTYAGAMSQIKKGYPLRFLPLRVEPNADEVEVRFEVRRPQRSAEPIRVSYRMAKSADGWKIYDVNVVGVWMSEAYRNTFTSEINRGGIAGLIETLAEKNKSLAASAKASAKAL</sequence>
<organism evidence="1 2">
    <name type="scientific">Noviherbaspirillum sedimenti</name>
    <dbReference type="NCBI Taxonomy" id="2320865"/>
    <lineage>
        <taxon>Bacteria</taxon>
        <taxon>Pseudomonadati</taxon>
        <taxon>Pseudomonadota</taxon>
        <taxon>Betaproteobacteria</taxon>
        <taxon>Burkholderiales</taxon>
        <taxon>Oxalobacteraceae</taxon>
        <taxon>Noviherbaspirillum</taxon>
    </lineage>
</organism>
<name>A0A3A3G3X3_9BURK</name>
<dbReference type="Gene3D" id="1.10.10.640">
    <property type="entry name" value="phospholipid-binding protein"/>
    <property type="match status" value="1"/>
</dbReference>
<dbReference type="OrthoDB" id="9798905at2"/>
<comment type="caution">
    <text evidence="1">The sequence shown here is derived from an EMBL/GenBank/DDBJ whole genome shotgun (WGS) entry which is preliminary data.</text>
</comment>
<evidence type="ECO:0000313" key="1">
    <source>
        <dbReference type="EMBL" id="RJG02554.1"/>
    </source>
</evidence>
<evidence type="ECO:0000313" key="2">
    <source>
        <dbReference type="Proteomes" id="UP000266327"/>
    </source>
</evidence>
<dbReference type="PIRSF" id="PIRSF004649">
    <property type="entry name" value="MlaC"/>
    <property type="match status" value="1"/>
</dbReference>
<reference evidence="2" key="1">
    <citation type="submission" date="2018-09" db="EMBL/GenBank/DDBJ databases">
        <authorList>
            <person name="Zhu H."/>
        </authorList>
    </citation>
    <scope>NUCLEOTIDE SEQUENCE [LARGE SCALE GENOMIC DNA]</scope>
    <source>
        <strain evidence="2">K1S02-23</strain>
    </source>
</reference>
<keyword evidence="2" id="KW-1185">Reference proteome</keyword>
<protein>
    <submittedName>
        <fullName evidence="1">ABC transporter substrate-binding protein</fullName>
    </submittedName>
</protein>
<accession>A0A3A3G3X3</accession>
<dbReference type="AlphaFoldDB" id="A0A3A3G3X3"/>
<dbReference type="InterPro" id="IPR008869">
    <property type="entry name" value="MlaC/ttg2D"/>
</dbReference>
<dbReference type="Gene3D" id="3.10.450.50">
    <property type="match status" value="1"/>
</dbReference>
<dbReference type="Pfam" id="PF05494">
    <property type="entry name" value="MlaC"/>
    <property type="match status" value="1"/>
</dbReference>